<accession>A0A7R9M5H3</accession>
<evidence type="ECO:0000256" key="4">
    <source>
        <dbReference type="ARBA" id="ARBA00023015"/>
    </source>
</evidence>
<keyword evidence="10" id="KW-1185">Reference proteome</keyword>
<dbReference type="Proteomes" id="UP000728032">
    <property type="component" value="Unassembled WGS sequence"/>
</dbReference>
<dbReference type="EMBL" id="CAJPVJ010007145">
    <property type="protein sequence ID" value="CAG2171011.1"/>
    <property type="molecule type" value="Genomic_DNA"/>
</dbReference>
<dbReference type="PANTHER" id="PTHR24082:SF507">
    <property type="entry name" value="BILE ACID RECEPTOR-RELATED"/>
    <property type="match status" value="1"/>
</dbReference>
<reference evidence="9" key="1">
    <citation type="submission" date="2020-11" db="EMBL/GenBank/DDBJ databases">
        <authorList>
            <person name="Tran Van P."/>
        </authorList>
    </citation>
    <scope>NUCLEOTIDE SEQUENCE</scope>
</reference>
<evidence type="ECO:0000256" key="7">
    <source>
        <dbReference type="ARBA" id="ARBA00023170"/>
    </source>
</evidence>
<dbReference type="GO" id="GO:0008270">
    <property type="term" value="F:zinc ion binding"/>
    <property type="evidence" value="ECO:0007669"/>
    <property type="project" value="UniProtKB-KW"/>
</dbReference>
<evidence type="ECO:0000313" key="10">
    <source>
        <dbReference type="Proteomes" id="UP000728032"/>
    </source>
</evidence>
<keyword evidence="5" id="KW-0238">DNA-binding</keyword>
<dbReference type="Pfam" id="PF00105">
    <property type="entry name" value="zf-C4"/>
    <property type="match status" value="1"/>
</dbReference>
<organism evidence="9">
    <name type="scientific">Oppiella nova</name>
    <dbReference type="NCBI Taxonomy" id="334625"/>
    <lineage>
        <taxon>Eukaryota</taxon>
        <taxon>Metazoa</taxon>
        <taxon>Ecdysozoa</taxon>
        <taxon>Arthropoda</taxon>
        <taxon>Chelicerata</taxon>
        <taxon>Arachnida</taxon>
        <taxon>Acari</taxon>
        <taxon>Acariformes</taxon>
        <taxon>Sarcoptiformes</taxon>
        <taxon>Oribatida</taxon>
        <taxon>Brachypylina</taxon>
        <taxon>Oppioidea</taxon>
        <taxon>Oppiidae</taxon>
        <taxon>Oppiella</taxon>
    </lineage>
</organism>
<dbReference type="GO" id="GO:0000122">
    <property type="term" value="P:negative regulation of transcription by RNA polymerase II"/>
    <property type="evidence" value="ECO:0007669"/>
    <property type="project" value="TreeGrafter"/>
</dbReference>
<keyword evidence="7" id="KW-0675">Receptor</keyword>
<evidence type="ECO:0000256" key="2">
    <source>
        <dbReference type="ARBA" id="ARBA00022771"/>
    </source>
</evidence>
<evidence type="ECO:0000259" key="8">
    <source>
        <dbReference type="Pfam" id="PF00105"/>
    </source>
</evidence>
<gene>
    <name evidence="9" type="ORF">ONB1V03_LOCUS10477</name>
</gene>
<dbReference type="PANTHER" id="PTHR24082">
    <property type="entry name" value="NUCLEAR HORMONE RECEPTOR"/>
    <property type="match status" value="1"/>
</dbReference>
<evidence type="ECO:0000256" key="6">
    <source>
        <dbReference type="ARBA" id="ARBA00023163"/>
    </source>
</evidence>
<dbReference type="SUPFAM" id="SSF48508">
    <property type="entry name" value="Nuclear receptor ligand-binding domain"/>
    <property type="match status" value="1"/>
</dbReference>
<keyword evidence="6" id="KW-0804">Transcription</keyword>
<evidence type="ECO:0000256" key="5">
    <source>
        <dbReference type="ARBA" id="ARBA00023125"/>
    </source>
</evidence>
<keyword evidence="1" id="KW-0479">Metal-binding</keyword>
<evidence type="ECO:0000313" key="9">
    <source>
        <dbReference type="EMBL" id="CAD7653824.1"/>
    </source>
</evidence>
<dbReference type="InterPro" id="IPR050234">
    <property type="entry name" value="Nuclear_hormone_rcpt_NR1"/>
</dbReference>
<dbReference type="GO" id="GO:0030154">
    <property type="term" value="P:cell differentiation"/>
    <property type="evidence" value="ECO:0007669"/>
    <property type="project" value="TreeGrafter"/>
</dbReference>
<dbReference type="GO" id="GO:0000978">
    <property type="term" value="F:RNA polymerase II cis-regulatory region sequence-specific DNA binding"/>
    <property type="evidence" value="ECO:0007669"/>
    <property type="project" value="TreeGrafter"/>
</dbReference>
<dbReference type="OrthoDB" id="6529205at2759"/>
<feature type="domain" description="Nuclear receptor" evidence="8">
    <location>
        <begin position="44"/>
        <end position="79"/>
    </location>
</feature>
<dbReference type="InterPro" id="IPR035500">
    <property type="entry name" value="NHR-like_dom_sf"/>
</dbReference>
<sequence>MLSKLQQQTYMYLLQRYLEIKHNSKSESETRFLRLMNCVNELYAVSNNFGAITCESCRTFFRRSSTRAEEYESKRQSKTKTIDCYSTDTTDSNEYKELCEDDKIILLKTSCPEILCLYKVVNFDFDGEFWRVPITPTEDLHY</sequence>
<evidence type="ECO:0000256" key="3">
    <source>
        <dbReference type="ARBA" id="ARBA00022833"/>
    </source>
</evidence>
<name>A0A7R9M5H3_9ACAR</name>
<dbReference type="AlphaFoldDB" id="A0A7R9M5H3"/>
<dbReference type="EMBL" id="OC921970">
    <property type="protein sequence ID" value="CAD7653824.1"/>
    <property type="molecule type" value="Genomic_DNA"/>
</dbReference>
<protein>
    <recommendedName>
        <fullName evidence="8">Nuclear receptor domain-containing protein</fullName>
    </recommendedName>
</protein>
<dbReference type="SUPFAM" id="SSF57716">
    <property type="entry name" value="Glucocorticoid receptor-like (DNA-binding domain)"/>
    <property type="match status" value="1"/>
</dbReference>
<dbReference type="GO" id="GO:0004879">
    <property type="term" value="F:nuclear receptor activity"/>
    <property type="evidence" value="ECO:0007669"/>
    <property type="project" value="TreeGrafter"/>
</dbReference>
<keyword evidence="3" id="KW-0862">Zinc</keyword>
<keyword evidence="2" id="KW-0863">Zinc-finger</keyword>
<dbReference type="InterPro" id="IPR001628">
    <property type="entry name" value="Znf_hrmn_rcpt"/>
</dbReference>
<proteinExistence type="predicted"/>
<evidence type="ECO:0000256" key="1">
    <source>
        <dbReference type="ARBA" id="ARBA00022723"/>
    </source>
</evidence>
<dbReference type="Gene3D" id="1.10.565.10">
    <property type="entry name" value="Retinoid X Receptor"/>
    <property type="match status" value="2"/>
</dbReference>
<dbReference type="GO" id="GO:0045944">
    <property type="term" value="P:positive regulation of transcription by RNA polymerase II"/>
    <property type="evidence" value="ECO:0007669"/>
    <property type="project" value="TreeGrafter"/>
</dbReference>
<keyword evidence="4" id="KW-0805">Transcription regulation</keyword>